<evidence type="ECO:0000313" key="2">
    <source>
        <dbReference type="Proteomes" id="UP001597109"/>
    </source>
</evidence>
<protein>
    <submittedName>
        <fullName evidence="1">Accessory Sec system S-layer assembly protein</fullName>
    </submittedName>
</protein>
<dbReference type="EMBL" id="JBHTKI010000008">
    <property type="protein sequence ID" value="MFD1031239.1"/>
    <property type="molecule type" value="Genomic_DNA"/>
</dbReference>
<dbReference type="InterPro" id="IPR030911">
    <property type="entry name" value="Sec_acc_SLAP"/>
</dbReference>
<organism evidence="1 2">
    <name type="scientific">Metaplanococcus flavidus</name>
    <dbReference type="NCBI Taxonomy" id="569883"/>
    <lineage>
        <taxon>Bacteria</taxon>
        <taxon>Bacillati</taxon>
        <taxon>Bacillota</taxon>
        <taxon>Bacilli</taxon>
        <taxon>Bacillales</taxon>
        <taxon>Caryophanaceae</taxon>
        <taxon>Metaplanococcus</taxon>
    </lineage>
</organism>
<dbReference type="RefSeq" id="WP_379081918.1">
    <property type="nucleotide sequence ID" value="NZ_JBHTKI010000008.1"/>
</dbReference>
<name>A0ABW3L9F5_9BACL</name>
<dbReference type="Proteomes" id="UP001597109">
    <property type="component" value="Unassembled WGS sequence"/>
</dbReference>
<dbReference type="NCBIfam" id="TIGR04398">
    <property type="entry name" value="SLAP_DUP"/>
    <property type="match status" value="2"/>
</dbReference>
<reference evidence="2" key="1">
    <citation type="journal article" date="2019" name="Int. J. Syst. Evol. Microbiol.">
        <title>The Global Catalogue of Microorganisms (GCM) 10K type strain sequencing project: providing services to taxonomists for standard genome sequencing and annotation.</title>
        <authorList>
            <consortium name="The Broad Institute Genomics Platform"/>
            <consortium name="The Broad Institute Genome Sequencing Center for Infectious Disease"/>
            <person name="Wu L."/>
            <person name="Ma J."/>
        </authorList>
    </citation>
    <scope>NUCLEOTIDE SEQUENCE [LARGE SCALE GENOMIC DNA]</scope>
    <source>
        <strain evidence="2">CCUG 56756</strain>
    </source>
</reference>
<gene>
    <name evidence="1" type="ORF">ACFQ1X_07295</name>
</gene>
<accession>A0ABW3L9F5</accession>
<comment type="caution">
    <text evidence="1">The sequence shown here is derived from an EMBL/GenBank/DDBJ whole genome shotgun (WGS) entry which is preliminary data.</text>
</comment>
<evidence type="ECO:0000313" key="1">
    <source>
        <dbReference type="EMBL" id="MFD1031239.1"/>
    </source>
</evidence>
<sequence length="298" mass="33793">MSIFNFFKKKEKTGKDSTIDSAALLEKSSGTAENNELLKPVLSLPTQWKISKEQEYVLRFLSNELPPLKQNQISLAGITTSLNQDNRSMNVEAFIRSSLTKPVKLGNTELLLLDNQNKLIASQKFDLASIGEIPGNSNFPWIFEFHEQNIKSYELPSEGWKLAFNLKSLMKHSLDMDTEWKEKLSLDDQQHLTKLVESLPPLKPEELNITGFQAKLTDEETLVVSILIRNGSDKNVQLNKVPLEIRDANEATVAKGVFELTNFTVKSNTTKPWTFIFPKETVLIAQPDMSKWKALIIQ</sequence>
<dbReference type="NCBIfam" id="TIGR04399">
    <property type="entry name" value="acc_Sec_SLAP"/>
    <property type="match status" value="1"/>
</dbReference>
<proteinExistence type="predicted"/>
<dbReference type="InterPro" id="IPR030910">
    <property type="entry name" value="SLAP_dom"/>
</dbReference>
<keyword evidence="2" id="KW-1185">Reference proteome</keyword>